<dbReference type="NCBIfam" id="TIGR00252">
    <property type="entry name" value="YraN family protein"/>
    <property type="match status" value="1"/>
</dbReference>
<sequence length="135" mass="15206">MIVLSKERSAGRNIVLLSKRAQGQHYEAAAEKHLISCGLSPIERNFLIKGGELDLIMKDGETIVFVEVRYRKSQTYGHAAETVTANKMKKLIKTATLWLSKNGLSIYSTDFRFDLVAIHQQGEQIEWIKNAITQG</sequence>
<dbReference type="PANTHER" id="PTHR34039">
    <property type="entry name" value="UPF0102 PROTEIN YRAN"/>
    <property type="match status" value="1"/>
</dbReference>
<reference evidence="3 4" key="1">
    <citation type="submission" date="2020-05" db="EMBL/GenBank/DDBJ databases">
        <title>First description outside Europe of the emergent pathogen for shellfish aquaculture Vibrio europaeus.</title>
        <authorList>
            <person name="Dubert J."/>
            <person name="Rojas R."/>
        </authorList>
    </citation>
    <scope>NUCLEOTIDE SEQUENCE [LARGE SCALE GENOMIC DNA]</scope>
    <source>
        <strain evidence="3 4">NPI-1</strain>
    </source>
</reference>
<evidence type="ECO:0000256" key="2">
    <source>
        <dbReference type="HAMAP-Rule" id="MF_00048"/>
    </source>
</evidence>
<evidence type="ECO:0000256" key="1">
    <source>
        <dbReference type="ARBA" id="ARBA00006738"/>
    </source>
</evidence>
<accession>A0AAE7DXK3</accession>
<protein>
    <recommendedName>
        <fullName evidence="2">UPF0102 protein HOO69_11130</fullName>
    </recommendedName>
</protein>
<dbReference type="AlphaFoldDB" id="A0AAE7DXK3"/>
<dbReference type="PANTHER" id="PTHR34039:SF1">
    <property type="entry name" value="UPF0102 PROTEIN YRAN"/>
    <property type="match status" value="1"/>
</dbReference>
<dbReference type="CDD" id="cd20736">
    <property type="entry name" value="PoNe_Nuclease"/>
    <property type="match status" value="1"/>
</dbReference>
<dbReference type="InterPro" id="IPR011335">
    <property type="entry name" value="Restrct_endonuc-II-like"/>
</dbReference>
<evidence type="ECO:0000313" key="3">
    <source>
        <dbReference type="EMBL" id="QJY37957.1"/>
    </source>
</evidence>
<gene>
    <name evidence="3" type="ORF">HOO69_11130</name>
</gene>
<organism evidence="3 4">
    <name type="scientific">Vibrio europaeus</name>
    <dbReference type="NCBI Taxonomy" id="300876"/>
    <lineage>
        <taxon>Bacteria</taxon>
        <taxon>Pseudomonadati</taxon>
        <taxon>Pseudomonadota</taxon>
        <taxon>Gammaproteobacteria</taxon>
        <taxon>Vibrionales</taxon>
        <taxon>Vibrionaceae</taxon>
        <taxon>Vibrio</taxon>
        <taxon>Vibrio oreintalis group</taxon>
    </lineage>
</organism>
<dbReference type="HAMAP" id="MF_00048">
    <property type="entry name" value="UPF0102"/>
    <property type="match status" value="1"/>
</dbReference>
<dbReference type="Proteomes" id="UP000501443">
    <property type="component" value="Chromosome 1"/>
</dbReference>
<dbReference type="InterPro" id="IPR011856">
    <property type="entry name" value="tRNA_endonuc-like_dom_sf"/>
</dbReference>
<dbReference type="NCBIfam" id="NF009150">
    <property type="entry name" value="PRK12497.1-3"/>
    <property type="match status" value="1"/>
</dbReference>
<dbReference type="SUPFAM" id="SSF52980">
    <property type="entry name" value="Restriction endonuclease-like"/>
    <property type="match status" value="1"/>
</dbReference>
<name>A0AAE7DXK3_9VIBR</name>
<proteinExistence type="inferred from homology"/>
<dbReference type="GO" id="GO:0003676">
    <property type="term" value="F:nucleic acid binding"/>
    <property type="evidence" value="ECO:0007669"/>
    <property type="project" value="InterPro"/>
</dbReference>
<comment type="similarity">
    <text evidence="1 2">Belongs to the UPF0102 family.</text>
</comment>
<dbReference type="Pfam" id="PF02021">
    <property type="entry name" value="UPF0102"/>
    <property type="match status" value="1"/>
</dbReference>
<dbReference type="Gene3D" id="3.40.1350.10">
    <property type="match status" value="1"/>
</dbReference>
<dbReference type="InterPro" id="IPR003509">
    <property type="entry name" value="UPF0102_YraN-like"/>
</dbReference>
<evidence type="ECO:0000313" key="4">
    <source>
        <dbReference type="Proteomes" id="UP000501443"/>
    </source>
</evidence>
<dbReference type="EMBL" id="CP053541">
    <property type="protein sequence ID" value="QJY37957.1"/>
    <property type="molecule type" value="Genomic_DNA"/>
</dbReference>